<accession>A0A9D4SLM8</accession>
<dbReference type="EMBL" id="JABSTV010001988">
    <property type="protein sequence ID" value="KAH7931782.1"/>
    <property type="molecule type" value="Genomic_DNA"/>
</dbReference>
<dbReference type="Pfam" id="PF00010">
    <property type="entry name" value="HLH"/>
    <property type="match status" value="1"/>
</dbReference>
<evidence type="ECO:0000256" key="4">
    <source>
        <dbReference type="ARBA" id="ARBA00023163"/>
    </source>
</evidence>
<keyword evidence="2" id="KW-0678">Repressor</keyword>
<gene>
    <name evidence="8" type="ORF">HPB52_025321</name>
</gene>
<keyword evidence="3" id="KW-0805">Transcription regulation</keyword>
<dbReference type="GO" id="GO:0005737">
    <property type="term" value="C:cytoplasm"/>
    <property type="evidence" value="ECO:0007669"/>
    <property type="project" value="InterPro"/>
</dbReference>
<feature type="region of interest" description="Disordered" evidence="6">
    <location>
        <begin position="1"/>
        <end position="50"/>
    </location>
</feature>
<dbReference type="AlphaFoldDB" id="A0A9D4SLM8"/>
<dbReference type="GO" id="GO:0030154">
    <property type="term" value="P:cell differentiation"/>
    <property type="evidence" value="ECO:0007669"/>
    <property type="project" value="TreeGrafter"/>
</dbReference>
<dbReference type="InterPro" id="IPR011598">
    <property type="entry name" value="bHLH_dom"/>
</dbReference>
<proteinExistence type="predicted"/>
<dbReference type="GO" id="GO:0000122">
    <property type="term" value="P:negative regulation of transcription by RNA polymerase II"/>
    <property type="evidence" value="ECO:0007669"/>
    <property type="project" value="InterPro"/>
</dbReference>
<feature type="compositionally biased region" description="Basic and acidic residues" evidence="6">
    <location>
        <begin position="1"/>
        <end position="11"/>
    </location>
</feature>
<protein>
    <recommendedName>
        <fullName evidence="7">BHLH domain-containing protein</fullName>
    </recommendedName>
</protein>
<evidence type="ECO:0000313" key="8">
    <source>
        <dbReference type="EMBL" id="KAH7931782.1"/>
    </source>
</evidence>
<dbReference type="Gene3D" id="4.10.280.10">
    <property type="entry name" value="Helix-loop-helix DNA-binding domain"/>
    <property type="match status" value="1"/>
</dbReference>
<keyword evidence="9" id="KW-1185">Reference proteome</keyword>
<keyword evidence="4" id="KW-0804">Transcription</keyword>
<organism evidence="8 9">
    <name type="scientific">Rhipicephalus sanguineus</name>
    <name type="common">Brown dog tick</name>
    <name type="synonym">Ixodes sanguineus</name>
    <dbReference type="NCBI Taxonomy" id="34632"/>
    <lineage>
        <taxon>Eukaryota</taxon>
        <taxon>Metazoa</taxon>
        <taxon>Ecdysozoa</taxon>
        <taxon>Arthropoda</taxon>
        <taxon>Chelicerata</taxon>
        <taxon>Arachnida</taxon>
        <taxon>Acari</taxon>
        <taxon>Parasitiformes</taxon>
        <taxon>Ixodida</taxon>
        <taxon>Ixodoidea</taxon>
        <taxon>Ixodidae</taxon>
        <taxon>Rhipicephalinae</taxon>
        <taxon>Rhipicephalus</taxon>
        <taxon>Rhipicephalus</taxon>
    </lineage>
</organism>
<dbReference type="InterPro" id="IPR036638">
    <property type="entry name" value="HLH_DNA-bd_sf"/>
</dbReference>
<evidence type="ECO:0000256" key="2">
    <source>
        <dbReference type="ARBA" id="ARBA00022491"/>
    </source>
</evidence>
<dbReference type="GO" id="GO:0046983">
    <property type="term" value="F:protein dimerization activity"/>
    <property type="evidence" value="ECO:0007669"/>
    <property type="project" value="InterPro"/>
</dbReference>
<dbReference type="GO" id="GO:0032922">
    <property type="term" value="P:circadian regulation of gene expression"/>
    <property type="evidence" value="ECO:0007669"/>
    <property type="project" value="TreeGrafter"/>
</dbReference>
<dbReference type="Proteomes" id="UP000821837">
    <property type="component" value="Unassembled WGS sequence"/>
</dbReference>
<dbReference type="InterPro" id="IPR026052">
    <property type="entry name" value="DNA-bd_prot-inh"/>
</dbReference>
<keyword evidence="5" id="KW-0539">Nucleus</keyword>
<dbReference type="CDD" id="cd19684">
    <property type="entry name" value="bHLH_dnHLH_ID"/>
    <property type="match status" value="1"/>
</dbReference>
<evidence type="ECO:0000256" key="3">
    <source>
        <dbReference type="ARBA" id="ARBA00023015"/>
    </source>
</evidence>
<sequence length="250" mass="27393">MWRHMATEDRTTTAASMSESESLRPREPPIGGSRGGSIKARSARYPKSNPCCRERSSLLRELSPVQSFVPSRFRFHLRPFRRGEKQGLLTPSAVRNVQLDSKLAFSLFHGRHPSRTMTMKVQTEQQQGAQAARSANVSQGGAIQGLLDKLKDLVPNMPRSKKLTRLEIIQNVIDYILDLEIALEAHPTQLSSSAPAVSTRQPLGVLPPANNSATNALSEDEVTHAEKVIRHFAALAPAVASTNAISSLDL</sequence>
<dbReference type="PROSITE" id="PS50888">
    <property type="entry name" value="BHLH"/>
    <property type="match status" value="1"/>
</dbReference>
<evidence type="ECO:0000256" key="6">
    <source>
        <dbReference type="SAM" id="MobiDB-lite"/>
    </source>
</evidence>
<dbReference type="SUPFAM" id="SSF47459">
    <property type="entry name" value="HLH, helix-loop-helix DNA-binding domain"/>
    <property type="match status" value="1"/>
</dbReference>
<dbReference type="PANTHER" id="PTHR11723">
    <property type="entry name" value="DNA-BINDING PROTEIN INHIBITOR"/>
    <property type="match status" value="1"/>
</dbReference>
<comment type="caution">
    <text evidence="8">The sequence shown here is derived from an EMBL/GenBank/DDBJ whole genome shotgun (WGS) entry which is preliminary data.</text>
</comment>
<evidence type="ECO:0000259" key="7">
    <source>
        <dbReference type="PROSITE" id="PS50888"/>
    </source>
</evidence>
<evidence type="ECO:0000256" key="5">
    <source>
        <dbReference type="ARBA" id="ARBA00023242"/>
    </source>
</evidence>
<comment type="subcellular location">
    <subcellularLocation>
        <location evidence="1">Nucleus</location>
    </subcellularLocation>
</comment>
<dbReference type="PANTHER" id="PTHR11723:SF17">
    <property type="entry name" value="PROTEIN EXTRA-MACROCHAETAE"/>
    <property type="match status" value="1"/>
</dbReference>
<evidence type="ECO:0000256" key="1">
    <source>
        <dbReference type="ARBA" id="ARBA00004123"/>
    </source>
</evidence>
<feature type="domain" description="BHLH" evidence="7">
    <location>
        <begin position="127"/>
        <end position="179"/>
    </location>
</feature>
<name>A0A9D4SLM8_RHISA</name>
<reference evidence="8" key="2">
    <citation type="submission" date="2021-09" db="EMBL/GenBank/DDBJ databases">
        <authorList>
            <person name="Jia N."/>
            <person name="Wang J."/>
            <person name="Shi W."/>
            <person name="Du L."/>
            <person name="Sun Y."/>
            <person name="Zhan W."/>
            <person name="Jiang J."/>
            <person name="Wang Q."/>
            <person name="Zhang B."/>
            <person name="Ji P."/>
            <person name="Sakyi L.B."/>
            <person name="Cui X."/>
            <person name="Yuan T."/>
            <person name="Jiang B."/>
            <person name="Yang W."/>
            <person name="Lam T.T.-Y."/>
            <person name="Chang Q."/>
            <person name="Ding S."/>
            <person name="Wang X."/>
            <person name="Zhu J."/>
            <person name="Ruan X."/>
            <person name="Zhao L."/>
            <person name="Wei J."/>
            <person name="Que T."/>
            <person name="Du C."/>
            <person name="Cheng J."/>
            <person name="Dai P."/>
            <person name="Han X."/>
            <person name="Huang E."/>
            <person name="Gao Y."/>
            <person name="Liu J."/>
            <person name="Shao H."/>
            <person name="Ye R."/>
            <person name="Li L."/>
            <person name="Wei W."/>
            <person name="Wang X."/>
            <person name="Wang C."/>
            <person name="Huo Q."/>
            <person name="Li W."/>
            <person name="Guo W."/>
            <person name="Chen H."/>
            <person name="Chen S."/>
            <person name="Zhou L."/>
            <person name="Zhou L."/>
            <person name="Ni X."/>
            <person name="Tian J."/>
            <person name="Zhou Y."/>
            <person name="Sheng Y."/>
            <person name="Liu T."/>
            <person name="Pan Y."/>
            <person name="Xia L."/>
            <person name="Li J."/>
            <person name="Zhao F."/>
            <person name="Cao W."/>
        </authorList>
    </citation>
    <scope>NUCLEOTIDE SEQUENCE</scope>
    <source>
        <strain evidence="8">Rsan-2018</strain>
        <tissue evidence="8">Larvae</tissue>
    </source>
</reference>
<dbReference type="VEuPathDB" id="VectorBase:RSAN_039883"/>
<evidence type="ECO:0000313" key="9">
    <source>
        <dbReference type="Proteomes" id="UP000821837"/>
    </source>
</evidence>
<reference evidence="8" key="1">
    <citation type="journal article" date="2020" name="Cell">
        <title>Large-Scale Comparative Analyses of Tick Genomes Elucidate Their Genetic Diversity and Vector Capacities.</title>
        <authorList>
            <consortium name="Tick Genome and Microbiome Consortium (TIGMIC)"/>
            <person name="Jia N."/>
            <person name="Wang J."/>
            <person name="Shi W."/>
            <person name="Du L."/>
            <person name="Sun Y."/>
            <person name="Zhan W."/>
            <person name="Jiang J.F."/>
            <person name="Wang Q."/>
            <person name="Zhang B."/>
            <person name="Ji P."/>
            <person name="Bell-Sakyi L."/>
            <person name="Cui X.M."/>
            <person name="Yuan T.T."/>
            <person name="Jiang B.G."/>
            <person name="Yang W.F."/>
            <person name="Lam T.T."/>
            <person name="Chang Q.C."/>
            <person name="Ding S.J."/>
            <person name="Wang X.J."/>
            <person name="Zhu J.G."/>
            <person name="Ruan X.D."/>
            <person name="Zhao L."/>
            <person name="Wei J.T."/>
            <person name="Ye R.Z."/>
            <person name="Que T.C."/>
            <person name="Du C.H."/>
            <person name="Zhou Y.H."/>
            <person name="Cheng J.X."/>
            <person name="Dai P.F."/>
            <person name="Guo W.B."/>
            <person name="Han X.H."/>
            <person name="Huang E.J."/>
            <person name="Li L.F."/>
            <person name="Wei W."/>
            <person name="Gao Y.C."/>
            <person name="Liu J.Z."/>
            <person name="Shao H.Z."/>
            <person name="Wang X."/>
            <person name="Wang C.C."/>
            <person name="Yang T.C."/>
            <person name="Huo Q.B."/>
            <person name="Li W."/>
            <person name="Chen H.Y."/>
            <person name="Chen S.E."/>
            <person name="Zhou L.G."/>
            <person name="Ni X.B."/>
            <person name="Tian J.H."/>
            <person name="Sheng Y."/>
            <person name="Liu T."/>
            <person name="Pan Y.S."/>
            <person name="Xia L.Y."/>
            <person name="Li J."/>
            <person name="Zhao F."/>
            <person name="Cao W.C."/>
        </authorList>
    </citation>
    <scope>NUCLEOTIDE SEQUENCE</scope>
    <source>
        <strain evidence="8">Rsan-2018</strain>
    </source>
</reference>
<dbReference type="GO" id="GO:0005634">
    <property type="term" value="C:nucleus"/>
    <property type="evidence" value="ECO:0007669"/>
    <property type="project" value="UniProtKB-SubCell"/>
</dbReference>